<dbReference type="PANTHER" id="PTHR46481">
    <property type="entry name" value="ZINC FINGER BED DOMAIN-CONTAINING PROTEIN 4"/>
    <property type="match status" value="1"/>
</dbReference>
<dbReference type="GO" id="GO:0005634">
    <property type="term" value="C:nucleus"/>
    <property type="evidence" value="ECO:0007669"/>
    <property type="project" value="UniProtKB-SubCell"/>
</dbReference>
<proteinExistence type="predicted"/>
<protein>
    <recommendedName>
        <fullName evidence="7">HAT C-terminal dimerisation domain-containing protein</fullName>
    </recommendedName>
</protein>
<feature type="compositionally biased region" description="Polar residues" evidence="6">
    <location>
        <begin position="403"/>
        <end position="413"/>
    </location>
</feature>
<name>A0A8J2RV45_9CRUS</name>
<evidence type="ECO:0000256" key="3">
    <source>
        <dbReference type="ARBA" id="ARBA00022771"/>
    </source>
</evidence>
<evidence type="ECO:0000256" key="2">
    <source>
        <dbReference type="ARBA" id="ARBA00022723"/>
    </source>
</evidence>
<feature type="compositionally biased region" description="Polar residues" evidence="6">
    <location>
        <begin position="362"/>
        <end position="374"/>
    </location>
</feature>
<evidence type="ECO:0000313" key="8">
    <source>
        <dbReference type="EMBL" id="CAH0111237.1"/>
    </source>
</evidence>
<sequence>MAGQLNATGRKSSWVRNFFRVEHRLCLDKSTGTENNILSDVCCVILDTGVECGKIYKHVLRNGTKSLQNHLITKHDSVQAIREEIVLNKESLKDAIAKLIVAQNLSFTIVESEFFIDLLNLCNPHVDSLLVKADSLSDLVLKQFWISRLKIKELLSSVQFINFTCDLWTSPNAKAILGITAHWIDNEFDLKEILLDAVEVKGAHSGVNIASYLLTALEEFSLNDKLFCITGDNASNNRTMAQEIERHISSFKEDGNLLGCTGHVFNLAAVAGLKVIGYAVRDNLVTIEESEERDTEVDFNWGEEVEDETSDENFDPASIIDRVREFCKFVRCSPQRRNLFEDCVKACYSSLSFHSLNPAPIASTSQPDQGQTSTHGKRPAGDLLINTNSDKPARKSAKLDSLAASTPKSGKTNPNEKQKGRGRPRKSLPCAISDDINNLEKNSTQPRQRVKAMGLLLDVKTRWNSAYLMLQRFYDLKNAVILFSNRILESGDHSLENIELKDFEWEQVNQILELLKPLYAATVTLSKSKFPSLSTTLPVYMGMIKEIKSTSNRNPSLSATASAIIEKLEEYYRQAENKQVYIITSILDPGIKLQFFKRESNFRLIKKMFFDEAEKYNKHQEAESNITSESEDWLLLDLIFQRKTAENLESEIKSYLQEPTEDKNIQPLEYWLLKKDIYPTLGFMAKKFLAVPSTSSPAERAFSSGRSISLLYDHTR</sequence>
<dbReference type="Proteomes" id="UP000789390">
    <property type="component" value="Unassembled WGS sequence"/>
</dbReference>
<dbReference type="SUPFAM" id="SSF53098">
    <property type="entry name" value="Ribonuclease H-like"/>
    <property type="match status" value="1"/>
</dbReference>
<dbReference type="OrthoDB" id="7696887at2759"/>
<dbReference type="AlphaFoldDB" id="A0A8J2RV45"/>
<dbReference type="InterPro" id="IPR008906">
    <property type="entry name" value="HATC_C_dom"/>
</dbReference>
<dbReference type="GO" id="GO:0008270">
    <property type="term" value="F:zinc ion binding"/>
    <property type="evidence" value="ECO:0007669"/>
    <property type="project" value="UniProtKB-KW"/>
</dbReference>
<evidence type="ECO:0000313" key="9">
    <source>
        <dbReference type="Proteomes" id="UP000789390"/>
    </source>
</evidence>
<accession>A0A8J2RV45</accession>
<evidence type="ECO:0000256" key="6">
    <source>
        <dbReference type="SAM" id="MobiDB-lite"/>
    </source>
</evidence>
<comment type="caution">
    <text evidence="8">The sequence shown here is derived from an EMBL/GenBank/DDBJ whole genome shotgun (WGS) entry which is preliminary data.</text>
</comment>
<comment type="subcellular location">
    <subcellularLocation>
        <location evidence="1">Nucleus</location>
    </subcellularLocation>
</comment>
<dbReference type="InterPro" id="IPR012337">
    <property type="entry name" value="RNaseH-like_sf"/>
</dbReference>
<gene>
    <name evidence="8" type="ORF">DGAL_LOCUS14875</name>
</gene>
<evidence type="ECO:0000256" key="5">
    <source>
        <dbReference type="ARBA" id="ARBA00023242"/>
    </source>
</evidence>
<dbReference type="PANTHER" id="PTHR46481:SF10">
    <property type="entry name" value="ZINC FINGER BED DOMAIN-CONTAINING PROTEIN 39"/>
    <property type="match status" value="1"/>
</dbReference>
<reference evidence="8" key="1">
    <citation type="submission" date="2021-11" db="EMBL/GenBank/DDBJ databases">
        <authorList>
            <person name="Schell T."/>
        </authorList>
    </citation>
    <scope>NUCLEOTIDE SEQUENCE</scope>
    <source>
        <strain evidence="8">M5</strain>
    </source>
</reference>
<keyword evidence="9" id="KW-1185">Reference proteome</keyword>
<keyword evidence="3" id="KW-0863">Zinc-finger</keyword>
<feature type="region of interest" description="Disordered" evidence="6">
    <location>
        <begin position="359"/>
        <end position="434"/>
    </location>
</feature>
<keyword evidence="2" id="KW-0479">Metal-binding</keyword>
<keyword evidence="4" id="KW-0862">Zinc</keyword>
<dbReference type="EMBL" id="CAKKLH010000312">
    <property type="protein sequence ID" value="CAH0111237.1"/>
    <property type="molecule type" value="Genomic_DNA"/>
</dbReference>
<dbReference type="GO" id="GO:0046983">
    <property type="term" value="F:protein dimerization activity"/>
    <property type="evidence" value="ECO:0007669"/>
    <property type="project" value="InterPro"/>
</dbReference>
<organism evidence="8 9">
    <name type="scientific">Daphnia galeata</name>
    <dbReference type="NCBI Taxonomy" id="27404"/>
    <lineage>
        <taxon>Eukaryota</taxon>
        <taxon>Metazoa</taxon>
        <taxon>Ecdysozoa</taxon>
        <taxon>Arthropoda</taxon>
        <taxon>Crustacea</taxon>
        <taxon>Branchiopoda</taxon>
        <taxon>Diplostraca</taxon>
        <taxon>Cladocera</taxon>
        <taxon>Anomopoda</taxon>
        <taxon>Daphniidae</taxon>
        <taxon>Daphnia</taxon>
    </lineage>
</organism>
<evidence type="ECO:0000256" key="4">
    <source>
        <dbReference type="ARBA" id="ARBA00022833"/>
    </source>
</evidence>
<keyword evidence="5" id="KW-0539">Nucleus</keyword>
<feature type="domain" description="HAT C-terminal dimerisation" evidence="7">
    <location>
        <begin position="651"/>
        <end position="708"/>
    </location>
</feature>
<evidence type="ECO:0000259" key="7">
    <source>
        <dbReference type="Pfam" id="PF05699"/>
    </source>
</evidence>
<evidence type="ECO:0000256" key="1">
    <source>
        <dbReference type="ARBA" id="ARBA00004123"/>
    </source>
</evidence>
<dbReference type="InterPro" id="IPR052035">
    <property type="entry name" value="ZnF_BED_domain_contain"/>
</dbReference>
<dbReference type="Pfam" id="PF05699">
    <property type="entry name" value="Dimer_Tnp_hAT"/>
    <property type="match status" value="1"/>
</dbReference>